<evidence type="ECO:0000313" key="10">
    <source>
        <dbReference type="EMBL" id="KAI5077564.1"/>
    </source>
</evidence>
<evidence type="ECO:0000313" key="11">
    <source>
        <dbReference type="Proteomes" id="UP000886520"/>
    </source>
</evidence>
<protein>
    <recommendedName>
        <fullName evidence="9">Amino acid transporter transmembrane domain-containing protein</fullName>
    </recommendedName>
</protein>
<feature type="region of interest" description="Disordered" evidence="7">
    <location>
        <begin position="1"/>
        <end position="35"/>
    </location>
</feature>
<keyword evidence="4" id="KW-0029">Amino-acid transport</keyword>
<dbReference type="EMBL" id="JABFUD020000007">
    <property type="protein sequence ID" value="KAI5077564.1"/>
    <property type="molecule type" value="Genomic_DNA"/>
</dbReference>
<name>A0A9D4V0S6_ADICA</name>
<dbReference type="GO" id="GO:0006865">
    <property type="term" value="P:amino acid transport"/>
    <property type="evidence" value="ECO:0007669"/>
    <property type="project" value="UniProtKB-KW"/>
</dbReference>
<reference evidence="10" key="1">
    <citation type="submission" date="2021-01" db="EMBL/GenBank/DDBJ databases">
        <title>Adiantum capillus-veneris genome.</title>
        <authorList>
            <person name="Fang Y."/>
            <person name="Liao Q."/>
        </authorList>
    </citation>
    <scope>NUCLEOTIDE SEQUENCE</scope>
    <source>
        <strain evidence="10">H3</strain>
        <tissue evidence="10">Leaf</tissue>
    </source>
</reference>
<dbReference type="PANTHER" id="PTHR48017">
    <property type="entry name" value="OS05G0424000 PROTEIN-RELATED"/>
    <property type="match status" value="1"/>
</dbReference>
<feature type="transmembrane region" description="Helical" evidence="8">
    <location>
        <begin position="194"/>
        <end position="217"/>
    </location>
</feature>
<feature type="transmembrane region" description="Helical" evidence="8">
    <location>
        <begin position="329"/>
        <end position="350"/>
    </location>
</feature>
<evidence type="ECO:0000256" key="6">
    <source>
        <dbReference type="ARBA" id="ARBA00023136"/>
    </source>
</evidence>
<feature type="transmembrane region" description="Helical" evidence="8">
    <location>
        <begin position="248"/>
        <end position="269"/>
    </location>
</feature>
<keyword evidence="3 8" id="KW-0812">Transmembrane</keyword>
<feature type="compositionally biased region" description="Polar residues" evidence="7">
    <location>
        <begin position="16"/>
        <end position="26"/>
    </location>
</feature>
<evidence type="ECO:0000256" key="5">
    <source>
        <dbReference type="ARBA" id="ARBA00022989"/>
    </source>
</evidence>
<gene>
    <name evidence="10" type="ORF">GOP47_0007388</name>
</gene>
<feature type="transmembrane region" description="Helical" evidence="8">
    <location>
        <begin position="40"/>
        <end position="61"/>
    </location>
</feature>
<comment type="caution">
    <text evidence="10">The sequence shown here is derived from an EMBL/GenBank/DDBJ whole genome shotgun (WGS) entry which is preliminary data.</text>
</comment>
<comment type="subcellular location">
    <subcellularLocation>
        <location evidence="1">Membrane</location>
    </subcellularLocation>
</comment>
<evidence type="ECO:0000256" key="7">
    <source>
        <dbReference type="SAM" id="MobiDB-lite"/>
    </source>
</evidence>
<keyword evidence="6 8" id="KW-0472">Membrane</keyword>
<dbReference type="Proteomes" id="UP000886520">
    <property type="component" value="Chromosome 7"/>
</dbReference>
<proteinExistence type="predicted"/>
<dbReference type="InterPro" id="IPR013057">
    <property type="entry name" value="AA_transpt_TM"/>
</dbReference>
<dbReference type="OrthoDB" id="40134at2759"/>
<keyword evidence="11" id="KW-1185">Reference proteome</keyword>
<dbReference type="AlphaFoldDB" id="A0A9D4V0S6"/>
<evidence type="ECO:0000256" key="1">
    <source>
        <dbReference type="ARBA" id="ARBA00004370"/>
    </source>
</evidence>
<keyword evidence="2" id="KW-0813">Transport</keyword>
<evidence type="ECO:0000259" key="9">
    <source>
        <dbReference type="Pfam" id="PF01490"/>
    </source>
</evidence>
<feature type="domain" description="Amino acid transporter transmembrane" evidence="9">
    <location>
        <begin position="37"/>
        <end position="450"/>
    </location>
</feature>
<feature type="transmembrane region" description="Helical" evidence="8">
    <location>
        <begin position="290"/>
        <end position="309"/>
    </location>
</feature>
<sequence>MEKSLYIQNGGGVSLPISSPTGSDGSNVDDDGRPRRTGTLWTASAHIVTAVIGSGVLSLAWSMAKLGWVAGPLALLIFAIITYFTSLMLADCYRSPCTHPSSPPKRNRTYMEAVQANLGPLQTKLCMLSQYTNLLGITVGYTITASISMVAIKRSNCFHEHGHASPCFASTYTYMKFFAIVEIFLSQIPNFSKLWWLSILAATMSFSYSFIGIGLGIGKASENGHSHGTIGGSIYSKGEFFTQDTNNIWVVLQALGNIAFAYSYTALLIEIQDTLKSPPEESQVMKKANLIGISTTTIFYLLCGCIGYAAFGDDSPGNLLTGFGFYEPYWLVGIANAFVTIHLVGAYQVFCQPIYAFIEEWALDSYPKSQMVHRNYKFSIPFCKAIYHANIFRLVWRTSYVIMVTLIATILPFFNDILGLIGASAFWPLTVYFPIQMYIARLKIHRWTTRPGCGSTNTISEWLVCRTGLRLHPECLSLPLACVHARPRVEQNDGPAQGANDNRHCKRNGEGRERDIHLLHYHVHLRLLHMLSSACFTCRVLVVICCLPHTTPGVGHFFYFPFEKEFLDSVLNQSAPVRNGFDMFPKCRDNVGGMARHHQPQP</sequence>
<dbReference type="Pfam" id="PF01490">
    <property type="entry name" value="Aa_trans"/>
    <property type="match status" value="1"/>
</dbReference>
<feature type="transmembrane region" description="Helical" evidence="8">
    <location>
        <begin position="394"/>
        <end position="414"/>
    </location>
</feature>
<evidence type="ECO:0000256" key="3">
    <source>
        <dbReference type="ARBA" id="ARBA00022692"/>
    </source>
</evidence>
<feature type="transmembrane region" description="Helical" evidence="8">
    <location>
        <begin position="420"/>
        <end position="440"/>
    </location>
</feature>
<evidence type="ECO:0000256" key="8">
    <source>
        <dbReference type="SAM" id="Phobius"/>
    </source>
</evidence>
<feature type="transmembrane region" description="Helical" evidence="8">
    <location>
        <begin position="67"/>
        <end position="90"/>
    </location>
</feature>
<organism evidence="10 11">
    <name type="scientific">Adiantum capillus-veneris</name>
    <name type="common">Maidenhair fern</name>
    <dbReference type="NCBI Taxonomy" id="13818"/>
    <lineage>
        <taxon>Eukaryota</taxon>
        <taxon>Viridiplantae</taxon>
        <taxon>Streptophyta</taxon>
        <taxon>Embryophyta</taxon>
        <taxon>Tracheophyta</taxon>
        <taxon>Polypodiopsida</taxon>
        <taxon>Polypodiidae</taxon>
        <taxon>Polypodiales</taxon>
        <taxon>Pteridineae</taxon>
        <taxon>Pteridaceae</taxon>
        <taxon>Vittarioideae</taxon>
        <taxon>Adiantum</taxon>
    </lineage>
</organism>
<evidence type="ECO:0000256" key="2">
    <source>
        <dbReference type="ARBA" id="ARBA00022448"/>
    </source>
</evidence>
<evidence type="ECO:0000256" key="4">
    <source>
        <dbReference type="ARBA" id="ARBA00022970"/>
    </source>
</evidence>
<keyword evidence="5 8" id="KW-1133">Transmembrane helix</keyword>
<dbReference type="GO" id="GO:0016020">
    <property type="term" value="C:membrane"/>
    <property type="evidence" value="ECO:0007669"/>
    <property type="project" value="UniProtKB-SubCell"/>
</dbReference>
<accession>A0A9D4V0S6</accession>